<reference evidence="1 2" key="1">
    <citation type="submission" date="2018-09" db="EMBL/GenBank/DDBJ databases">
        <title>Profundibacter amoris BAR1 gen. nov., sp. nov., a new member of the Roseobacter clade isolated at Lokis Castle Vent Field on the Arctic Mid-Oceanic Ridge.</title>
        <authorList>
            <person name="Le Moine Bauer S."/>
            <person name="Sjoeberg A.G."/>
            <person name="L'Haridon S."/>
            <person name="Stokke R."/>
            <person name="Roalkvam I."/>
            <person name="Steen I.H."/>
            <person name="Dahle H."/>
        </authorList>
    </citation>
    <scope>NUCLEOTIDE SEQUENCE [LARGE SCALE GENOMIC DNA]</scope>
    <source>
        <strain evidence="1 2">BAR1</strain>
    </source>
</reference>
<dbReference type="AlphaFoldDB" id="A0A347UFD5"/>
<evidence type="ECO:0000313" key="2">
    <source>
        <dbReference type="Proteomes" id="UP000261704"/>
    </source>
</evidence>
<accession>A0A347UFD5</accession>
<dbReference type="KEGG" id="pamo:BAR1_06215"/>
<organism evidence="1 2">
    <name type="scientific">Profundibacter amoris</name>
    <dbReference type="NCBI Taxonomy" id="2171755"/>
    <lineage>
        <taxon>Bacteria</taxon>
        <taxon>Pseudomonadati</taxon>
        <taxon>Pseudomonadota</taxon>
        <taxon>Alphaproteobacteria</taxon>
        <taxon>Rhodobacterales</taxon>
        <taxon>Paracoccaceae</taxon>
        <taxon>Profundibacter</taxon>
    </lineage>
</organism>
<dbReference type="OrthoDB" id="8450555at2"/>
<proteinExistence type="predicted"/>
<name>A0A347UFD5_9RHOB</name>
<keyword evidence="2" id="KW-1185">Reference proteome</keyword>
<protein>
    <submittedName>
        <fullName evidence="1">Uncharacterized protein</fullName>
    </submittedName>
</protein>
<evidence type="ECO:0000313" key="1">
    <source>
        <dbReference type="EMBL" id="AXX97563.1"/>
    </source>
</evidence>
<dbReference type="EMBL" id="CP032125">
    <property type="protein sequence ID" value="AXX97563.1"/>
    <property type="molecule type" value="Genomic_DNA"/>
</dbReference>
<gene>
    <name evidence="1" type="ORF">BAR1_06215</name>
</gene>
<dbReference type="Proteomes" id="UP000261704">
    <property type="component" value="Chromosome"/>
</dbReference>
<dbReference type="RefSeq" id="WP_118942220.1">
    <property type="nucleotide sequence ID" value="NZ_CP032125.1"/>
</dbReference>
<sequence>MDSGAKIRIKVGSMEVEYEGEPSFLKDGLESLLSKMADLSTQVLPELETTSDATNGSISSAPSNGFDFSTSTIAAHLGANSTTELAICALAKLELVDGNAGVKQGDISKEMRTATTYYKKSMSSNLGSSLRTLIKNNRVNHGASDTYSLSATEKTRLEGSIANIG</sequence>